<name>A0A9N9ZQ70_9HYPO</name>
<evidence type="ECO:0000313" key="2">
    <source>
        <dbReference type="Proteomes" id="UP000775872"/>
    </source>
</evidence>
<dbReference type="EMBL" id="CABFOC020000097">
    <property type="protein sequence ID" value="CAH0059703.1"/>
    <property type="molecule type" value="Genomic_DNA"/>
</dbReference>
<comment type="caution">
    <text evidence="1">The sequence shown here is derived from an EMBL/GenBank/DDBJ whole genome shotgun (WGS) entry which is preliminary data.</text>
</comment>
<dbReference type="AlphaFoldDB" id="A0A9N9ZQ70"/>
<sequence>MVVPRLCKEILLRIFEFSDMETISSLMEIDELCHLLQTYEKSITRNIHRMSSLVAPDDGNSPFILTYDVSALEEPSPDQIEAAKRSGSDDYPRAKPELVVMKTFDGNDEMWRRDREIDVLLRAPALLIENSHDGTPHSWPVFPNTESKTLLQALLKRAMNRCDVLVDMEGRAMYELATPSSWYDYMPEPEGATARDLCYSSATTSPCNNQWVINGVLMPGLTLKLQKEYLQTLPLDTLIELYFAGTYLAECRHQTKCEPTMDLEYFKRDHAFQEAALRHGSWAVYNEFRGYGGRAKHIREVRDQICKAMVLRPNDDPTQSDVWRLDGLRTMLHRMLLSRLEGEGIREQGALRAEVYKRVGAEIGAPDAFENPPSLEGRPAHVENVNFEWL</sequence>
<accession>A0A9N9ZQ70</accession>
<keyword evidence="2" id="KW-1185">Reference proteome</keyword>
<proteinExistence type="predicted"/>
<dbReference type="Proteomes" id="UP000775872">
    <property type="component" value="Unassembled WGS sequence"/>
</dbReference>
<organism evidence="1 2">
    <name type="scientific">Clonostachys solani</name>
    <dbReference type="NCBI Taxonomy" id="160281"/>
    <lineage>
        <taxon>Eukaryota</taxon>
        <taxon>Fungi</taxon>
        <taxon>Dikarya</taxon>
        <taxon>Ascomycota</taxon>
        <taxon>Pezizomycotina</taxon>
        <taxon>Sordariomycetes</taxon>
        <taxon>Hypocreomycetidae</taxon>
        <taxon>Hypocreales</taxon>
        <taxon>Bionectriaceae</taxon>
        <taxon>Clonostachys</taxon>
    </lineage>
</organism>
<protein>
    <submittedName>
        <fullName evidence="1">Uncharacterized protein</fullName>
    </submittedName>
</protein>
<evidence type="ECO:0000313" key="1">
    <source>
        <dbReference type="EMBL" id="CAH0059703.1"/>
    </source>
</evidence>
<reference evidence="1 2" key="2">
    <citation type="submission" date="2021-10" db="EMBL/GenBank/DDBJ databases">
        <authorList>
            <person name="Piombo E."/>
        </authorList>
    </citation>
    <scope>NUCLEOTIDE SEQUENCE [LARGE SCALE GENOMIC DNA]</scope>
</reference>
<dbReference type="OrthoDB" id="4918043at2759"/>
<gene>
    <name evidence="1" type="ORF">CSOL1703_00011743</name>
</gene>
<reference evidence="2" key="1">
    <citation type="submission" date="2019-06" db="EMBL/GenBank/DDBJ databases">
        <authorList>
            <person name="Broberg M."/>
        </authorList>
    </citation>
    <scope>NUCLEOTIDE SEQUENCE [LARGE SCALE GENOMIC DNA]</scope>
</reference>